<evidence type="ECO:0000256" key="2">
    <source>
        <dbReference type="ARBA" id="ARBA00006484"/>
    </source>
</evidence>
<dbReference type="GO" id="GO:0006633">
    <property type="term" value="P:fatty acid biosynthetic process"/>
    <property type="evidence" value="ECO:0007669"/>
    <property type="project" value="UniProtKB-KW"/>
</dbReference>
<dbReference type="InterPro" id="IPR057326">
    <property type="entry name" value="KR_dom"/>
</dbReference>
<dbReference type="NCBIfam" id="NF005559">
    <property type="entry name" value="PRK07231.1"/>
    <property type="match status" value="1"/>
</dbReference>
<evidence type="ECO:0000256" key="3">
    <source>
        <dbReference type="ARBA" id="ARBA00022516"/>
    </source>
</evidence>
<evidence type="ECO:0000256" key="1">
    <source>
        <dbReference type="ARBA" id="ARBA00005194"/>
    </source>
</evidence>
<dbReference type="NCBIfam" id="NF004197">
    <property type="entry name" value="PRK05653.1-1"/>
    <property type="match status" value="1"/>
</dbReference>
<dbReference type="InterPro" id="IPR011284">
    <property type="entry name" value="3oxo_ACP_reduc"/>
</dbReference>
<dbReference type="AlphaFoldDB" id="A0A382I411"/>
<dbReference type="EMBL" id="UINC01064682">
    <property type="protein sequence ID" value="SVB93573.1"/>
    <property type="molecule type" value="Genomic_DNA"/>
</dbReference>
<evidence type="ECO:0000256" key="5">
    <source>
        <dbReference type="ARBA" id="ARBA00022857"/>
    </source>
</evidence>
<evidence type="ECO:0000259" key="9">
    <source>
        <dbReference type="SMART" id="SM00822"/>
    </source>
</evidence>
<feature type="domain" description="Ketoreductase" evidence="9">
    <location>
        <begin position="7"/>
        <end position="186"/>
    </location>
</feature>
<keyword evidence="8" id="KW-0275">Fatty acid biosynthesis</keyword>
<keyword evidence="3" id="KW-0444">Lipid biosynthesis</keyword>
<proteinExistence type="inferred from homology"/>
<dbReference type="PRINTS" id="PR00081">
    <property type="entry name" value="GDHRDH"/>
</dbReference>
<dbReference type="InterPro" id="IPR036291">
    <property type="entry name" value="NAD(P)-bd_dom_sf"/>
</dbReference>
<dbReference type="Pfam" id="PF13561">
    <property type="entry name" value="adh_short_C2"/>
    <property type="match status" value="1"/>
</dbReference>
<sequence>MAELEGRVALVTGGSRGIGRAIALRLAQEGADVAVCARTEGTAQKTAEEIAALGVRSLGRAVDVSDMEQAAALVTEVVAEFGGINILVNNAGITRDSLFLRMKEEEWDDVLDINLKGAFACSKAVARPMMRAKGGRIISISSVVGLVGNAGQVNYAASKAGLLGMSKSLARELASRAITVNVVAPGYVPDTGMTSELPEAAVEHLLSRVPLERAGTPEEVADAVAFLASERASYITGQVLAVDGGMTM</sequence>
<dbReference type="SUPFAM" id="SSF51735">
    <property type="entry name" value="NAD(P)-binding Rossmann-fold domains"/>
    <property type="match status" value="1"/>
</dbReference>
<dbReference type="PANTHER" id="PTHR42879:SF2">
    <property type="entry name" value="3-OXOACYL-[ACYL-CARRIER-PROTEIN] REDUCTASE FABG"/>
    <property type="match status" value="1"/>
</dbReference>
<dbReference type="FunFam" id="3.40.50.720:FF:000037">
    <property type="entry name" value="3-oxoacyl-[acyl-carrier-protein] reductase FabG"/>
    <property type="match status" value="1"/>
</dbReference>
<comment type="similarity">
    <text evidence="2">Belongs to the short-chain dehydrogenases/reductases (SDR) family.</text>
</comment>
<organism evidence="10">
    <name type="scientific">marine metagenome</name>
    <dbReference type="NCBI Taxonomy" id="408172"/>
    <lineage>
        <taxon>unclassified sequences</taxon>
        <taxon>metagenomes</taxon>
        <taxon>ecological metagenomes</taxon>
    </lineage>
</organism>
<dbReference type="InterPro" id="IPR002347">
    <property type="entry name" value="SDR_fam"/>
</dbReference>
<dbReference type="GO" id="GO:0051287">
    <property type="term" value="F:NAD binding"/>
    <property type="evidence" value="ECO:0007669"/>
    <property type="project" value="InterPro"/>
</dbReference>
<gene>
    <name evidence="10" type="ORF">METZ01_LOCUS246427</name>
</gene>
<dbReference type="GO" id="GO:0004316">
    <property type="term" value="F:3-oxoacyl-[acyl-carrier-protein] reductase (NADPH) activity"/>
    <property type="evidence" value="ECO:0007669"/>
    <property type="project" value="InterPro"/>
</dbReference>
<evidence type="ECO:0000256" key="8">
    <source>
        <dbReference type="ARBA" id="ARBA00023160"/>
    </source>
</evidence>
<dbReference type="PROSITE" id="PS00061">
    <property type="entry name" value="ADH_SHORT"/>
    <property type="match status" value="1"/>
</dbReference>
<keyword evidence="5" id="KW-0521">NADP</keyword>
<evidence type="ECO:0000256" key="7">
    <source>
        <dbReference type="ARBA" id="ARBA00023098"/>
    </source>
</evidence>
<dbReference type="InterPro" id="IPR050259">
    <property type="entry name" value="SDR"/>
</dbReference>
<reference evidence="10" key="1">
    <citation type="submission" date="2018-05" db="EMBL/GenBank/DDBJ databases">
        <authorList>
            <person name="Lanie J.A."/>
            <person name="Ng W.-L."/>
            <person name="Kazmierczak K.M."/>
            <person name="Andrzejewski T.M."/>
            <person name="Davidsen T.M."/>
            <person name="Wayne K.J."/>
            <person name="Tettelin H."/>
            <person name="Glass J.I."/>
            <person name="Rusch D."/>
            <person name="Podicherti R."/>
            <person name="Tsui H.-C.T."/>
            <person name="Winkler M.E."/>
        </authorList>
    </citation>
    <scope>NUCLEOTIDE SEQUENCE</scope>
</reference>
<dbReference type="PANTHER" id="PTHR42879">
    <property type="entry name" value="3-OXOACYL-(ACYL-CARRIER-PROTEIN) REDUCTASE"/>
    <property type="match status" value="1"/>
</dbReference>
<comment type="pathway">
    <text evidence="1">Lipid metabolism; fatty acid biosynthesis.</text>
</comment>
<evidence type="ECO:0000256" key="6">
    <source>
        <dbReference type="ARBA" id="ARBA00023002"/>
    </source>
</evidence>
<name>A0A382I411_9ZZZZ</name>
<keyword evidence="7" id="KW-0443">Lipid metabolism</keyword>
<dbReference type="InterPro" id="IPR020904">
    <property type="entry name" value="Sc_DH/Rdtase_CS"/>
</dbReference>
<evidence type="ECO:0000313" key="10">
    <source>
        <dbReference type="EMBL" id="SVB93573.1"/>
    </source>
</evidence>
<dbReference type="Gene3D" id="3.40.50.720">
    <property type="entry name" value="NAD(P)-binding Rossmann-like Domain"/>
    <property type="match status" value="1"/>
</dbReference>
<dbReference type="CDD" id="cd05333">
    <property type="entry name" value="BKR_SDR_c"/>
    <property type="match status" value="1"/>
</dbReference>
<accession>A0A382I411</accession>
<evidence type="ECO:0000256" key="4">
    <source>
        <dbReference type="ARBA" id="ARBA00022832"/>
    </source>
</evidence>
<dbReference type="NCBIfam" id="NF009466">
    <property type="entry name" value="PRK12826.1-2"/>
    <property type="match status" value="1"/>
</dbReference>
<protein>
    <recommendedName>
        <fullName evidence="9">Ketoreductase domain-containing protein</fullName>
    </recommendedName>
</protein>
<dbReference type="SMART" id="SM00822">
    <property type="entry name" value="PKS_KR"/>
    <property type="match status" value="1"/>
</dbReference>
<dbReference type="NCBIfam" id="TIGR01830">
    <property type="entry name" value="3oxo_ACP_reduc"/>
    <property type="match status" value="1"/>
</dbReference>
<keyword evidence="6" id="KW-0560">Oxidoreductase</keyword>
<dbReference type="PRINTS" id="PR00080">
    <property type="entry name" value="SDRFAMILY"/>
</dbReference>
<keyword evidence="4" id="KW-0276">Fatty acid metabolism</keyword>